<feature type="compositionally biased region" description="Basic and acidic residues" evidence="8">
    <location>
        <begin position="147"/>
        <end position="158"/>
    </location>
</feature>
<feature type="compositionally biased region" description="Polar residues" evidence="8">
    <location>
        <begin position="1773"/>
        <end position="1812"/>
    </location>
</feature>
<feature type="compositionally biased region" description="Polar residues" evidence="8">
    <location>
        <begin position="378"/>
        <end position="390"/>
    </location>
</feature>
<reference evidence="12" key="1">
    <citation type="journal article" date="2020" name="Stud. Mycol.">
        <title>101 Dothideomycetes genomes: A test case for predicting lifestyles and emergence of pathogens.</title>
        <authorList>
            <person name="Haridas S."/>
            <person name="Albert R."/>
            <person name="Binder M."/>
            <person name="Bloem J."/>
            <person name="LaButti K."/>
            <person name="Salamov A."/>
            <person name="Andreopoulos B."/>
            <person name="Baker S."/>
            <person name="Barry K."/>
            <person name="Bills G."/>
            <person name="Bluhm B."/>
            <person name="Cannon C."/>
            <person name="Castanera R."/>
            <person name="Culley D."/>
            <person name="Daum C."/>
            <person name="Ezra D."/>
            <person name="Gonzalez J."/>
            <person name="Henrissat B."/>
            <person name="Kuo A."/>
            <person name="Liang C."/>
            <person name="Lipzen A."/>
            <person name="Lutzoni F."/>
            <person name="Magnuson J."/>
            <person name="Mondo S."/>
            <person name="Nolan M."/>
            <person name="Ohm R."/>
            <person name="Pangilinan J."/>
            <person name="Park H.-J."/>
            <person name="Ramirez L."/>
            <person name="Alfaro M."/>
            <person name="Sun H."/>
            <person name="Tritt A."/>
            <person name="Yoshinaga Y."/>
            <person name="Zwiers L.-H."/>
            <person name="Turgeon B."/>
            <person name="Goodwin S."/>
            <person name="Spatafora J."/>
            <person name="Crous P."/>
            <person name="Grigoriev I."/>
        </authorList>
    </citation>
    <scope>NUCLEOTIDE SEQUENCE [LARGE SCALE GENOMIC DNA]</scope>
    <source>
        <strain evidence="12">CBS 304.66</strain>
    </source>
</reference>
<feature type="compositionally biased region" description="Polar residues" evidence="8">
    <location>
        <begin position="786"/>
        <end position="795"/>
    </location>
</feature>
<dbReference type="SMART" id="SM00695">
    <property type="entry name" value="DUSP"/>
    <property type="match status" value="1"/>
</dbReference>
<dbReference type="CDD" id="cd02674">
    <property type="entry name" value="Peptidase_C19R"/>
    <property type="match status" value="1"/>
</dbReference>
<feature type="compositionally biased region" description="Polar residues" evidence="8">
    <location>
        <begin position="1243"/>
        <end position="1256"/>
    </location>
</feature>
<evidence type="ECO:0000256" key="7">
    <source>
        <dbReference type="ARBA" id="ARBA00022807"/>
    </source>
</evidence>
<dbReference type="InterPro" id="IPR028889">
    <property type="entry name" value="USP"/>
</dbReference>
<dbReference type="SUPFAM" id="SSF143791">
    <property type="entry name" value="DUSP-like"/>
    <property type="match status" value="1"/>
</dbReference>
<dbReference type="InterPro" id="IPR038765">
    <property type="entry name" value="Papain-like_cys_pep_sf"/>
</dbReference>
<feature type="domain" description="DUSP" evidence="10">
    <location>
        <begin position="913"/>
        <end position="1038"/>
    </location>
</feature>
<feature type="compositionally biased region" description="Low complexity" evidence="8">
    <location>
        <begin position="764"/>
        <end position="777"/>
    </location>
</feature>
<feature type="compositionally biased region" description="Pro residues" evidence="8">
    <location>
        <begin position="803"/>
        <end position="815"/>
    </location>
</feature>
<dbReference type="PANTHER" id="PTHR21646:SF24">
    <property type="entry name" value="UBIQUITIN CARBOXYL-TERMINAL HYDROLASE"/>
    <property type="match status" value="1"/>
</dbReference>
<evidence type="ECO:0000256" key="5">
    <source>
        <dbReference type="ARBA" id="ARBA00022786"/>
    </source>
</evidence>
<protein>
    <recommendedName>
        <fullName evidence="3">ubiquitinyl hydrolase 1</fullName>
        <ecNumber evidence="3">3.4.19.12</ecNumber>
    </recommendedName>
</protein>
<accession>A0A9P4TR25</accession>
<sequence>MDPETAAFQPGGDLWRVQSEMMRVQQSQAELAERVLRLERRHEEDSRLKNVWGTSSPFPSVLGGTPQQVPLQQPTAEHFSNFEDHSNSLIGNLQLDADEEPRRIGTTSRANSVRFDETANHGHWAHASRSSLDLIPRTGSGLGGHLMSERSYSHKSDGRQSSAGHSVHSATSGRANSLTGYGLNTTMDPPGLAPGLFILGSVPAIIRCWLNTNFKHDTLLYAALCSGSYTSYLDLRLIVRLGYGDRITQGEDGNRKIKLSVYLPEAVPMSASSRSNSPAPQLPSLTVEFTVVERGVAGKDSRSIQIFLGSDVLRAHNGDILFSTNHLTLYDDDHTKLQIPLVRPEDEHAFKSLFTTSGSPNDSKAQGQSNKAAFVSSEVGTSGEDSSTSPFEPPAPIALKSNGEALSAADDDGSSGRSSLEQRPFLGLSTNRVEPKEVTEASPASAALRSGNSPAIWSNWRRDTDKSSSVDWANAGKHTGSTYQRRDAGIKVLKPSKPGARTLSTSMTQSASPSTMGQSRFFDDGKRRMSNAGGSETSEPSLRRSVSGEKGKENAPSLTKTRSANPVGGASAFAWLNSGGSKSWACLMTVAWASHRAQVHWTGFARVLKGGFATHHVRIVECSRARPAARSRHMPTALGTGLQMSGNCDGRVRMTNGSGDAGGGGRQWQRQLCRLHGRPPRFTTASTKKRKIAAAAHSHDNSGDVPIAPHSPHERSALRSSRSSPLPPSANLRTSASPPRYIPPHMHDEVFEATQDSASTGRDAATSAASSPSEAYANLTLESRETNGSMAQESDTAARPNGPSDPPPPRPPPRSSSPAKRPHSDMDDTGKEPMDAEGIDGNARRSSGEGSPRPTKPFPVAAQRSIRATSVEMQDASTNSGSATGSETASISNQDSSATSLSQFSPSRSSSVPSIDEQVGKVLVMLSKPPSESQEGYVISERWLERVWARTEENKAHPENFNKSALEGDIGPIDNSNLVDAAALAEDLSDQNGEDFVPLKPGLSIGQDFEILPQEAWELIISWYGLKEGTPVIRRYAHNTSLNEYQENLQYELYPPIFMIRRLRRPGTSSEVSHDTSRRSPKVVSSRSDGYQDFLRTAKKAAGIDMKTKVQVWRVLNTTATATAEQAPQPSGMLTPESSPRNGSPVISIPQSQIPPLFIDQSSFTNLTEGVEREMVTAKDETANEKYNGHMNLALAGLAEDQVLILEEQDDKGGYYSEKSRSVTSQNGVQPGSNKLGPKANKGLQSGTNSGRNSPTPSGPMTRGRTRSGRTRGTVGLTNLGNTCYMNSALQCIRSVEELSWYFLNGHYKQDINSDNPLGHGGAIAKSYAGLLGSIYDESAVSSFSPKNFKNTLGRAQPLFSGYGQQDSQEFLSFLVDGLHEDLNRVKKKPYTEYPESDDNTHKDPEAIKALGEKFRAIHHSRNASVAMDLFNGFYKNTMVCPECAKVSITFDPYSLLTLQLPIEQTWQHTIRFVPLHGCMVDVEVDIDKNATIKALKEYIAKRFPGVKWERLMGAEIYSHKFYRVLENNKSVAECNIGQRDDIYFFELEAKPTNWPPPKKPQKYRSMLWPNVSSEEDIPPSESPLADKMLVPIFHRGPSTSSYRANQWSMVLWPSYIVLNREEAKDYDTILKKVLVKVSQMTTRDIFADCRGNSASLNESRTGSDVVLTTEEDASPNGDPRVQDGSIEGEDMVEVTMTDPAETPADHNMEETQNGGLPEFLQPGGFIPPEFRSLFEIKHTRAGKEMVPTGWSSFDQNKHYDSISKRIRVAASRESSVQSLEGSTNASSGEETDENPQFSADAQSSIDIANQSSDEDEIQPTIEQSTFSRGGRQKNSKKNKRQRRKNAKTYGKGRKDRFPQQQPSTSFSEPESDDDESLLRLGEGIVLEWNADAYNALFEGTNIQDSRGMEMTKFVEILKDPELEAKKEKRASRKRHGITLEECFAETSKSEILSEDNAWYCNRCKELRRASKTLEIWTAPDILVIHLKRFSANRTFRDKIEALVDFPTEGLDLSGKVGLPEGKDLVYDLFAVDNHYGGLGGGHYTAYAQNFFDKNWYEYNDSSVSKRNNPQSIVTSSAYLLFYRRRSADPLGPTYLQEIVNHARNPDYDEAAEDEADASTSNNLSRSASGNGLRLGDSSRNGSSSAGAAGAGALRGPGSPSVGSRAQNGARAGTVEDEEMLMQSTEEQPGSDEGYGEGSEDAHYVGDTEQMFSLPYNGAFGHNSPQWGFPPAAPQQRQDVDDEYASDEPNMGSGADDELQERLMEDFGDEGVGIHPGMSTPLEDEVPELLVGEEDDPVAEVRLDDEVGAVHGKMD</sequence>
<feature type="compositionally biased region" description="Polar residues" evidence="8">
    <location>
        <begin position="2119"/>
        <end position="2130"/>
    </location>
</feature>
<feature type="compositionally biased region" description="Polar residues" evidence="8">
    <location>
        <begin position="866"/>
        <end position="899"/>
    </location>
</feature>
<dbReference type="GO" id="GO:0016579">
    <property type="term" value="P:protein deubiquitination"/>
    <property type="evidence" value="ECO:0007669"/>
    <property type="project" value="InterPro"/>
</dbReference>
<feature type="compositionally biased region" description="Low complexity" evidence="8">
    <location>
        <begin position="2132"/>
        <end position="2148"/>
    </location>
</feature>
<dbReference type="PROSITE" id="PS51283">
    <property type="entry name" value="DUSP"/>
    <property type="match status" value="1"/>
</dbReference>
<dbReference type="GO" id="GO:0006508">
    <property type="term" value="P:proteolysis"/>
    <property type="evidence" value="ECO:0007669"/>
    <property type="project" value="UniProtKB-KW"/>
</dbReference>
<dbReference type="InterPro" id="IPR018200">
    <property type="entry name" value="USP_CS"/>
</dbReference>
<dbReference type="PROSITE" id="PS00973">
    <property type="entry name" value="USP_2"/>
    <property type="match status" value="1"/>
</dbReference>
<dbReference type="EC" id="3.4.19.12" evidence="3"/>
<dbReference type="Proteomes" id="UP000800093">
    <property type="component" value="Unassembled WGS sequence"/>
</dbReference>
<feature type="compositionally biased region" description="Polar residues" evidence="8">
    <location>
        <begin position="159"/>
        <end position="175"/>
    </location>
</feature>
<dbReference type="InterPro" id="IPR035927">
    <property type="entry name" value="DUSP-like_sf"/>
</dbReference>
<dbReference type="OrthoDB" id="952271at2759"/>
<dbReference type="Pfam" id="PF00443">
    <property type="entry name" value="UCH"/>
    <property type="match status" value="1"/>
</dbReference>
<evidence type="ECO:0000259" key="9">
    <source>
        <dbReference type="PROSITE" id="PS50235"/>
    </source>
</evidence>
<keyword evidence="12" id="KW-1185">Reference proteome</keyword>
<dbReference type="InterPro" id="IPR006615">
    <property type="entry name" value="Pept_C19_DUSP"/>
</dbReference>
<feature type="region of interest" description="Disordered" evidence="8">
    <location>
        <begin position="2292"/>
        <end position="2315"/>
    </location>
</feature>
<evidence type="ECO:0000259" key="10">
    <source>
        <dbReference type="PROSITE" id="PS51283"/>
    </source>
</evidence>
<feature type="region of interest" description="Disordered" evidence="8">
    <location>
        <begin position="1772"/>
        <end position="1876"/>
    </location>
</feature>
<feature type="region of interest" description="Disordered" evidence="8">
    <location>
        <begin position="145"/>
        <end position="175"/>
    </location>
</feature>
<keyword evidence="5" id="KW-0833">Ubl conjugation pathway</keyword>
<gene>
    <name evidence="11" type="ORF">CC78DRAFT_539284</name>
</gene>
<evidence type="ECO:0000256" key="2">
    <source>
        <dbReference type="ARBA" id="ARBA00009085"/>
    </source>
</evidence>
<dbReference type="SUPFAM" id="SSF54001">
    <property type="entry name" value="Cysteine proteinases"/>
    <property type="match status" value="1"/>
</dbReference>
<dbReference type="Gene3D" id="3.30.2230.10">
    <property type="entry name" value="DUSP-like"/>
    <property type="match status" value="1"/>
</dbReference>
<evidence type="ECO:0000256" key="3">
    <source>
        <dbReference type="ARBA" id="ARBA00012759"/>
    </source>
</evidence>
<dbReference type="EMBL" id="ML986580">
    <property type="protein sequence ID" value="KAF2270009.1"/>
    <property type="molecule type" value="Genomic_DNA"/>
</dbReference>
<evidence type="ECO:0000256" key="4">
    <source>
        <dbReference type="ARBA" id="ARBA00022670"/>
    </source>
</evidence>
<feature type="region of interest" description="Disordered" evidence="8">
    <location>
        <begin position="1215"/>
        <end position="1275"/>
    </location>
</feature>
<comment type="similarity">
    <text evidence="2">Belongs to the peptidase C19 family.</text>
</comment>
<feature type="compositionally biased region" description="Polar residues" evidence="8">
    <location>
        <begin position="502"/>
        <end position="518"/>
    </location>
</feature>
<keyword evidence="4" id="KW-0645">Protease</keyword>
<dbReference type="PROSITE" id="PS00972">
    <property type="entry name" value="USP_1"/>
    <property type="match status" value="1"/>
</dbReference>
<feature type="compositionally biased region" description="Polar residues" evidence="8">
    <location>
        <begin position="353"/>
        <end position="371"/>
    </location>
</feature>
<comment type="catalytic activity">
    <reaction evidence="1">
        <text>Thiol-dependent hydrolysis of ester, thioester, amide, peptide and isopeptide bonds formed by the C-terminal Gly of ubiquitin (a 76-residue protein attached to proteins as an intracellular targeting signal).</text>
        <dbReference type="EC" id="3.4.19.12"/>
    </reaction>
</comment>
<feature type="region of interest" description="Disordered" evidence="8">
    <location>
        <begin position="352"/>
        <end position="566"/>
    </location>
</feature>
<feature type="region of interest" description="Disordered" evidence="8">
    <location>
        <begin position="1068"/>
        <end position="1087"/>
    </location>
</feature>
<feature type="compositionally biased region" description="Polar residues" evidence="8">
    <location>
        <begin position="1222"/>
        <end position="1233"/>
    </location>
</feature>
<dbReference type="InterPro" id="IPR001394">
    <property type="entry name" value="Peptidase_C19_UCH"/>
</dbReference>
<proteinExistence type="inferred from homology"/>
<dbReference type="Gene3D" id="3.90.70.10">
    <property type="entry name" value="Cysteine proteinases"/>
    <property type="match status" value="2"/>
</dbReference>
<comment type="caution">
    <text evidence="11">The sequence shown here is derived from an EMBL/GenBank/DDBJ whole genome shotgun (WGS) entry which is preliminary data.</text>
</comment>
<feature type="region of interest" description="Disordered" evidence="8">
    <location>
        <begin position="1122"/>
        <end position="1144"/>
    </location>
</feature>
<dbReference type="Pfam" id="PF06337">
    <property type="entry name" value="DUSP"/>
    <property type="match status" value="1"/>
</dbReference>
<dbReference type="GO" id="GO:0004843">
    <property type="term" value="F:cysteine-type deubiquitinase activity"/>
    <property type="evidence" value="ECO:0007669"/>
    <property type="project" value="UniProtKB-EC"/>
</dbReference>
<feature type="domain" description="USP" evidence="9">
    <location>
        <begin position="1275"/>
        <end position="2086"/>
    </location>
</feature>
<feature type="region of interest" description="Disordered" evidence="8">
    <location>
        <begin position="677"/>
        <end position="914"/>
    </location>
</feature>
<evidence type="ECO:0000256" key="1">
    <source>
        <dbReference type="ARBA" id="ARBA00000707"/>
    </source>
</evidence>
<dbReference type="PANTHER" id="PTHR21646">
    <property type="entry name" value="UBIQUITIN CARBOXYL-TERMINAL HYDROLASE"/>
    <property type="match status" value="1"/>
</dbReference>
<feature type="compositionally biased region" description="Basic residues" evidence="8">
    <location>
        <begin position="1831"/>
        <end position="1855"/>
    </location>
</feature>
<dbReference type="InterPro" id="IPR050185">
    <property type="entry name" value="Ub_carboxyl-term_hydrolase"/>
</dbReference>
<feature type="region of interest" description="Disordered" evidence="8">
    <location>
        <begin position="1701"/>
        <end position="1721"/>
    </location>
</feature>
<keyword evidence="6" id="KW-0378">Hydrolase</keyword>
<feature type="region of interest" description="Disordered" evidence="8">
    <location>
        <begin position="2111"/>
        <end position="2258"/>
    </location>
</feature>
<evidence type="ECO:0000313" key="11">
    <source>
        <dbReference type="EMBL" id="KAF2270009.1"/>
    </source>
</evidence>
<feature type="compositionally biased region" description="Basic and acidic residues" evidence="8">
    <location>
        <begin position="822"/>
        <end position="834"/>
    </location>
</feature>
<evidence type="ECO:0000313" key="12">
    <source>
        <dbReference type="Proteomes" id="UP000800093"/>
    </source>
</evidence>
<name>A0A9P4TR25_9PLEO</name>
<keyword evidence="7" id="KW-0788">Thiol protease</keyword>
<evidence type="ECO:0000256" key="8">
    <source>
        <dbReference type="SAM" id="MobiDB-lite"/>
    </source>
</evidence>
<evidence type="ECO:0000256" key="6">
    <source>
        <dbReference type="ARBA" id="ARBA00022801"/>
    </source>
</evidence>
<organism evidence="11 12">
    <name type="scientific">Lojkania enalia</name>
    <dbReference type="NCBI Taxonomy" id="147567"/>
    <lineage>
        <taxon>Eukaryota</taxon>
        <taxon>Fungi</taxon>
        <taxon>Dikarya</taxon>
        <taxon>Ascomycota</taxon>
        <taxon>Pezizomycotina</taxon>
        <taxon>Dothideomycetes</taxon>
        <taxon>Pleosporomycetidae</taxon>
        <taxon>Pleosporales</taxon>
        <taxon>Pleosporales incertae sedis</taxon>
        <taxon>Lojkania</taxon>
    </lineage>
</organism>
<dbReference type="PROSITE" id="PS50235">
    <property type="entry name" value="USP_3"/>
    <property type="match status" value="1"/>
</dbReference>
<feature type="compositionally biased region" description="Low complexity" evidence="8">
    <location>
        <begin position="900"/>
        <end position="914"/>
    </location>
</feature>